<accession>A0AA36MDJ3</accession>
<keyword evidence="1" id="KW-0472">Membrane</keyword>
<protein>
    <submittedName>
        <fullName evidence="2">Uncharacterized protein</fullName>
    </submittedName>
</protein>
<dbReference type="Proteomes" id="UP001176961">
    <property type="component" value="Unassembled WGS sequence"/>
</dbReference>
<dbReference type="AlphaFoldDB" id="A0AA36MDJ3"/>
<organism evidence="2 3">
    <name type="scientific">Cylicocyclus nassatus</name>
    <name type="common">Nematode worm</name>
    <dbReference type="NCBI Taxonomy" id="53992"/>
    <lineage>
        <taxon>Eukaryota</taxon>
        <taxon>Metazoa</taxon>
        <taxon>Ecdysozoa</taxon>
        <taxon>Nematoda</taxon>
        <taxon>Chromadorea</taxon>
        <taxon>Rhabditida</taxon>
        <taxon>Rhabditina</taxon>
        <taxon>Rhabditomorpha</taxon>
        <taxon>Strongyloidea</taxon>
        <taxon>Strongylidae</taxon>
        <taxon>Cylicocyclus</taxon>
    </lineage>
</organism>
<name>A0AA36MDJ3_CYLNA</name>
<keyword evidence="3" id="KW-1185">Reference proteome</keyword>
<dbReference type="EMBL" id="CATQJL010000316">
    <property type="protein sequence ID" value="CAJ0605542.1"/>
    <property type="molecule type" value="Genomic_DNA"/>
</dbReference>
<keyword evidence="1" id="KW-0812">Transmembrane</keyword>
<gene>
    <name evidence="2" type="ORF">CYNAS_LOCUS17525</name>
</gene>
<keyword evidence="1" id="KW-1133">Transmembrane helix</keyword>
<feature type="transmembrane region" description="Helical" evidence="1">
    <location>
        <begin position="30"/>
        <end position="51"/>
    </location>
</feature>
<evidence type="ECO:0000313" key="3">
    <source>
        <dbReference type="Proteomes" id="UP001176961"/>
    </source>
</evidence>
<evidence type="ECO:0000313" key="2">
    <source>
        <dbReference type="EMBL" id="CAJ0605542.1"/>
    </source>
</evidence>
<reference evidence="2" key="1">
    <citation type="submission" date="2023-07" db="EMBL/GenBank/DDBJ databases">
        <authorList>
            <consortium name="CYATHOMIX"/>
        </authorList>
    </citation>
    <scope>NUCLEOTIDE SEQUENCE</scope>
    <source>
        <strain evidence="2">N/A</strain>
    </source>
</reference>
<proteinExistence type="predicted"/>
<evidence type="ECO:0000256" key="1">
    <source>
        <dbReference type="SAM" id="Phobius"/>
    </source>
</evidence>
<sequence length="103" mass="12369">MRPFKQYVNQGLRGNTNVLTLSHLWLLFDMVGRLLLFSLACIFAEITYFRYSQRLSEWIKAHRYCHQLFEWFRKAGQLLQLHPKREAENKNTVELKGISYFAE</sequence>
<comment type="caution">
    <text evidence="2">The sequence shown here is derived from an EMBL/GenBank/DDBJ whole genome shotgun (WGS) entry which is preliminary data.</text>
</comment>